<keyword evidence="8" id="KW-0067">ATP-binding</keyword>
<sequence length="592" mass="62458">MSDLLPGGEPAAGPPAARRGVVHRFLRNPLAVTAAAVVTAVVLVAVFADVVAPGSPVVSRLDMVNAAPGGEYLLGGDGAGRDVLSRLVHAGRLTLLGAFLTVVVAMSIGVVTGLVAAYFAGWFDTVAGWAANLVIVLPGTIVLVSLFAVIGPNILVSMAVLGIMFSPNFFRLVRNQVIAVKNELYVDAARVSGLGDARIIARHILYVVRAPIIILSATIAAAAIVVQAGLEFIGLGDPATPTWGGMLQDAFANLYTGRHLFLPPGLAIGITVACFILLANGVRDALEGDESGARRRPPRARTAAPAVPDDRATEHVPDDALLTVSGLVVGYRTRSDEVTEVVHGVDLRVERGRIVGLVGESGSGKTQTALSVLGLLPEGGEIRSGHVALDGEDLARLSPRQMRNVLGRRIGYIPQEPMSNLDPSFRIGWQLVQPMRRARGLSDSAARAEAESLLRRVGITDPPRVMSSYPHQISGGMAQRVLIAGAISCNPALLIADEPTTALDVTVQAEILDLIRDLQRERGLGVLLVTHNFGVVADVCDRVAVMRSGRIVEERATRDIFADPHHPYTITLLGSTIEGAPLRAPLDEEVAP</sequence>
<dbReference type="SMART" id="SM00382">
    <property type="entry name" value="AAA"/>
    <property type="match status" value="1"/>
</dbReference>
<evidence type="ECO:0000256" key="11">
    <source>
        <dbReference type="RuleBase" id="RU363032"/>
    </source>
</evidence>
<reference evidence="15 16" key="1">
    <citation type="submission" date="2024-03" db="EMBL/GenBank/DDBJ databases">
        <title>Draft genome sequence of Pseudonocardia nematodicida JCM 31783.</title>
        <authorList>
            <person name="Butdee W."/>
            <person name="Duangmal K."/>
        </authorList>
    </citation>
    <scope>NUCLEOTIDE SEQUENCE [LARGE SCALE GENOMIC DNA]</scope>
    <source>
        <strain evidence="15 16">JCM 31783</strain>
    </source>
</reference>
<dbReference type="InterPro" id="IPR017871">
    <property type="entry name" value="ABC_transporter-like_CS"/>
</dbReference>
<dbReference type="InterPro" id="IPR003593">
    <property type="entry name" value="AAA+_ATPase"/>
</dbReference>
<dbReference type="PROSITE" id="PS00211">
    <property type="entry name" value="ABC_TRANSPORTER_1"/>
    <property type="match status" value="1"/>
</dbReference>
<comment type="caution">
    <text evidence="15">The sequence shown here is derived from an EMBL/GenBank/DDBJ whole genome shotgun (WGS) entry which is preliminary data.</text>
</comment>
<feature type="region of interest" description="Disordered" evidence="12">
    <location>
        <begin position="288"/>
        <end position="312"/>
    </location>
</feature>
<evidence type="ECO:0000256" key="1">
    <source>
        <dbReference type="ARBA" id="ARBA00004141"/>
    </source>
</evidence>
<dbReference type="InterPro" id="IPR027417">
    <property type="entry name" value="P-loop_NTPase"/>
</dbReference>
<keyword evidence="10 11" id="KW-0472">Membrane</keyword>
<gene>
    <name evidence="15" type="ORF">WIS52_26690</name>
</gene>
<evidence type="ECO:0000256" key="6">
    <source>
        <dbReference type="ARBA" id="ARBA00022692"/>
    </source>
</evidence>
<dbReference type="PANTHER" id="PTHR43297">
    <property type="entry name" value="OLIGOPEPTIDE TRANSPORT ATP-BINDING PROTEIN APPD"/>
    <property type="match status" value="1"/>
</dbReference>
<keyword evidence="16" id="KW-1185">Reference proteome</keyword>
<dbReference type="Proteomes" id="UP001494902">
    <property type="component" value="Unassembled WGS sequence"/>
</dbReference>
<dbReference type="Gene3D" id="1.10.3720.10">
    <property type="entry name" value="MetI-like"/>
    <property type="match status" value="1"/>
</dbReference>
<keyword evidence="7" id="KW-0547">Nucleotide-binding</keyword>
<feature type="transmembrane region" description="Helical" evidence="11">
    <location>
        <begin position="95"/>
        <end position="120"/>
    </location>
</feature>
<dbReference type="InterPro" id="IPR050388">
    <property type="entry name" value="ABC_Ni/Peptide_Import"/>
</dbReference>
<keyword evidence="5" id="KW-1003">Cell membrane</keyword>
<dbReference type="PROSITE" id="PS50928">
    <property type="entry name" value="ABC_TM1"/>
    <property type="match status" value="1"/>
</dbReference>
<dbReference type="Pfam" id="PF00528">
    <property type="entry name" value="BPD_transp_1"/>
    <property type="match status" value="1"/>
</dbReference>
<evidence type="ECO:0000256" key="5">
    <source>
        <dbReference type="ARBA" id="ARBA00022475"/>
    </source>
</evidence>
<evidence type="ECO:0000256" key="9">
    <source>
        <dbReference type="ARBA" id="ARBA00022989"/>
    </source>
</evidence>
<feature type="transmembrane region" description="Helical" evidence="11">
    <location>
        <begin position="206"/>
        <end position="230"/>
    </location>
</feature>
<dbReference type="CDD" id="cd03257">
    <property type="entry name" value="ABC_NikE_OppD_transporters"/>
    <property type="match status" value="1"/>
</dbReference>
<evidence type="ECO:0000256" key="10">
    <source>
        <dbReference type="ARBA" id="ARBA00023136"/>
    </source>
</evidence>
<proteinExistence type="inferred from homology"/>
<evidence type="ECO:0000313" key="16">
    <source>
        <dbReference type="Proteomes" id="UP001494902"/>
    </source>
</evidence>
<feature type="domain" description="ABC transmembrane type-1" evidence="14">
    <location>
        <begin position="91"/>
        <end position="279"/>
    </location>
</feature>
<evidence type="ECO:0000256" key="2">
    <source>
        <dbReference type="ARBA" id="ARBA00004202"/>
    </source>
</evidence>
<feature type="transmembrane region" description="Helical" evidence="11">
    <location>
        <begin position="140"/>
        <end position="165"/>
    </location>
</feature>
<evidence type="ECO:0000256" key="8">
    <source>
        <dbReference type="ARBA" id="ARBA00022840"/>
    </source>
</evidence>
<keyword evidence="6 11" id="KW-0812">Transmembrane</keyword>
<accession>A0ABV1KL23</accession>
<comment type="similarity">
    <text evidence="3">Belongs to the ABC transporter superfamily.</text>
</comment>
<comment type="subcellular location">
    <subcellularLocation>
        <location evidence="11">Cell membrane</location>
        <topology evidence="11">Multi-pass membrane protein</topology>
    </subcellularLocation>
    <subcellularLocation>
        <location evidence="2">Cell membrane</location>
        <topology evidence="2">Peripheral membrane protein</topology>
    </subcellularLocation>
    <subcellularLocation>
        <location evidence="1">Membrane</location>
        <topology evidence="1">Multi-pass membrane protein</topology>
    </subcellularLocation>
</comment>
<evidence type="ECO:0000256" key="12">
    <source>
        <dbReference type="SAM" id="MobiDB-lite"/>
    </source>
</evidence>
<dbReference type="InterPro" id="IPR035906">
    <property type="entry name" value="MetI-like_sf"/>
</dbReference>
<name>A0ABV1KL23_9PSEU</name>
<evidence type="ECO:0000259" key="13">
    <source>
        <dbReference type="PROSITE" id="PS50893"/>
    </source>
</evidence>
<organism evidence="15 16">
    <name type="scientific">Pseudonocardia nematodicida</name>
    <dbReference type="NCBI Taxonomy" id="1206997"/>
    <lineage>
        <taxon>Bacteria</taxon>
        <taxon>Bacillati</taxon>
        <taxon>Actinomycetota</taxon>
        <taxon>Actinomycetes</taxon>
        <taxon>Pseudonocardiales</taxon>
        <taxon>Pseudonocardiaceae</taxon>
        <taxon>Pseudonocardia</taxon>
    </lineage>
</organism>
<evidence type="ECO:0000313" key="15">
    <source>
        <dbReference type="EMBL" id="MEQ3554073.1"/>
    </source>
</evidence>
<feature type="transmembrane region" description="Helical" evidence="11">
    <location>
        <begin position="260"/>
        <end position="279"/>
    </location>
</feature>
<dbReference type="SUPFAM" id="SSF161098">
    <property type="entry name" value="MetI-like"/>
    <property type="match status" value="1"/>
</dbReference>
<evidence type="ECO:0000256" key="7">
    <source>
        <dbReference type="ARBA" id="ARBA00022741"/>
    </source>
</evidence>
<keyword evidence="4 11" id="KW-0813">Transport</keyword>
<dbReference type="InterPro" id="IPR000515">
    <property type="entry name" value="MetI-like"/>
</dbReference>
<keyword evidence="9 11" id="KW-1133">Transmembrane helix</keyword>
<dbReference type="CDD" id="cd06261">
    <property type="entry name" value="TM_PBP2"/>
    <property type="match status" value="1"/>
</dbReference>
<dbReference type="Pfam" id="PF12911">
    <property type="entry name" value="OppC_N"/>
    <property type="match status" value="1"/>
</dbReference>
<evidence type="ECO:0000259" key="14">
    <source>
        <dbReference type="PROSITE" id="PS50928"/>
    </source>
</evidence>
<dbReference type="SUPFAM" id="SSF52540">
    <property type="entry name" value="P-loop containing nucleoside triphosphate hydrolases"/>
    <property type="match status" value="1"/>
</dbReference>
<dbReference type="RefSeq" id="WP_349301147.1">
    <property type="nucleotide sequence ID" value="NZ_JBEDNQ010000013.1"/>
</dbReference>
<feature type="transmembrane region" description="Helical" evidence="11">
    <location>
        <begin position="30"/>
        <end position="52"/>
    </location>
</feature>
<dbReference type="Pfam" id="PF00005">
    <property type="entry name" value="ABC_tran"/>
    <property type="match status" value="1"/>
</dbReference>
<dbReference type="EMBL" id="JBEDNQ010000013">
    <property type="protein sequence ID" value="MEQ3554073.1"/>
    <property type="molecule type" value="Genomic_DNA"/>
</dbReference>
<protein>
    <submittedName>
        <fullName evidence="15">Dipeptide/oligopeptide/nickel ABC transporter permease/ATP-binding protein</fullName>
    </submittedName>
</protein>
<evidence type="ECO:0000256" key="4">
    <source>
        <dbReference type="ARBA" id="ARBA00022448"/>
    </source>
</evidence>
<dbReference type="Gene3D" id="3.40.50.300">
    <property type="entry name" value="P-loop containing nucleotide triphosphate hydrolases"/>
    <property type="match status" value="1"/>
</dbReference>
<dbReference type="InterPro" id="IPR025966">
    <property type="entry name" value="OppC_N"/>
</dbReference>
<dbReference type="InterPro" id="IPR003439">
    <property type="entry name" value="ABC_transporter-like_ATP-bd"/>
</dbReference>
<feature type="domain" description="ABC transporter" evidence="13">
    <location>
        <begin position="322"/>
        <end position="573"/>
    </location>
</feature>
<dbReference type="PROSITE" id="PS50893">
    <property type="entry name" value="ABC_TRANSPORTER_2"/>
    <property type="match status" value="1"/>
</dbReference>
<comment type="similarity">
    <text evidence="11">Belongs to the binding-protein-dependent transport system permease family.</text>
</comment>
<dbReference type="PANTHER" id="PTHR43297:SF2">
    <property type="entry name" value="DIPEPTIDE TRANSPORT ATP-BINDING PROTEIN DPPD"/>
    <property type="match status" value="1"/>
</dbReference>
<evidence type="ECO:0000256" key="3">
    <source>
        <dbReference type="ARBA" id="ARBA00005417"/>
    </source>
</evidence>